<organism evidence="1 2">
    <name type="scientific">Araneus ventricosus</name>
    <name type="common">Orbweaver spider</name>
    <name type="synonym">Epeira ventricosa</name>
    <dbReference type="NCBI Taxonomy" id="182803"/>
    <lineage>
        <taxon>Eukaryota</taxon>
        <taxon>Metazoa</taxon>
        <taxon>Ecdysozoa</taxon>
        <taxon>Arthropoda</taxon>
        <taxon>Chelicerata</taxon>
        <taxon>Arachnida</taxon>
        <taxon>Araneae</taxon>
        <taxon>Araneomorphae</taxon>
        <taxon>Entelegynae</taxon>
        <taxon>Araneoidea</taxon>
        <taxon>Araneidae</taxon>
        <taxon>Araneus</taxon>
    </lineage>
</organism>
<reference evidence="1 2" key="1">
    <citation type="journal article" date="2019" name="Sci. Rep.">
        <title>Orb-weaving spider Araneus ventricosus genome elucidates the spidroin gene catalogue.</title>
        <authorList>
            <person name="Kono N."/>
            <person name="Nakamura H."/>
            <person name="Ohtoshi R."/>
            <person name="Moran D.A.P."/>
            <person name="Shinohara A."/>
            <person name="Yoshida Y."/>
            <person name="Fujiwara M."/>
            <person name="Mori M."/>
            <person name="Tomita M."/>
            <person name="Arakawa K."/>
        </authorList>
    </citation>
    <scope>NUCLEOTIDE SEQUENCE [LARGE SCALE GENOMIC DNA]</scope>
</reference>
<dbReference type="AlphaFoldDB" id="A0A4Y2EWB7"/>
<name>A0A4Y2EWB7_ARAVE</name>
<dbReference type="Proteomes" id="UP000499080">
    <property type="component" value="Unassembled WGS sequence"/>
</dbReference>
<keyword evidence="2" id="KW-1185">Reference proteome</keyword>
<accession>A0A4Y2EWB7</accession>
<proteinExistence type="predicted"/>
<gene>
    <name evidence="1" type="ORF">AVEN_267622_1</name>
</gene>
<evidence type="ECO:0000313" key="2">
    <source>
        <dbReference type="Proteomes" id="UP000499080"/>
    </source>
</evidence>
<sequence length="122" mass="14135">MIIEYEDFSDSDRKVGLSLDNIVSTLNSRMRGKNIRHAQKERAMAISCRDGTITRYCPSILASCRSTLTDERIVSKLELIKMYLRYTMSQERLVGLATVTNERDFLQNIEIEKVMQIKRQGK</sequence>
<evidence type="ECO:0000313" key="1">
    <source>
        <dbReference type="EMBL" id="GBM32579.1"/>
    </source>
</evidence>
<protein>
    <submittedName>
        <fullName evidence="1">Uncharacterized protein</fullName>
    </submittedName>
</protein>
<comment type="caution">
    <text evidence="1">The sequence shown here is derived from an EMBL/GenBank/DDBJ whole genome shotgun (WGS) entry which is preliminary data.</text>
</comment>
<dbReference type="EMBL" id="BGPR01093869">
    <property type="protein sequence ID" value="GBM32579.1"/>
    <property type="molecule type" value="Genomic_DNA"/>
</dbReference>